<evidence type="ECO:0000313" key="3">
    <source>
        <dbReference type="Proteomes" id="UP001219518"/>
    </source>
</evidence>
<dbReference type="EMBL" id="JAHWGI010001190">
    <property type="protein sequence ID" value="KAK3924500.1"/>
    <property type="molecule type" value="Genomic_DNA"/>
</dbReference>
<feature type="region of interest" description="Disordered" evidence="1">
    <location>
        <begin position="241"/>
        <end position="346"/>
    </location>
</feature>
<feature type="compositionally biased region" description="Basic residues" evidence="1">
    <location>
        <begin position="325"/>
        <end position="334"/>
    </location>
</feature>
<accession>A0AAE1LM50</accession>
<comment type="caution">
    <text evidence="2">The sequence shown here is derived from an EMBL/GenBank/DDBJ whole genome shotgun (WGS) entry which is preliminary data.</text>
</comment>
<reference evidence="2" key="2">
    <citation type="journal article" date="2023" name="BMC Genomics">
        <title>Pest status, molecular evolution, and epigenetic factors derived from the genome assembly of Frankliniella fusca, a thysanopteran phytovirus vector.</title>
        <authorList>
            <person name="Catto M.A."/>
            <person name="Labadie P.E."/>
            <person name="Jacobson A.L."/>
            <person name="Kennedy G.G."/>
            <person name="Srinivasan R."/>
            <person name="Hunt B.G."/>
        </authorList>
    </citation>
    <scope>NUCLEOTIDE SEQUENCE</scope>
    <source>
        <strain evidence="2">PL_HMW_Pooled</strain>
    </source>
</reference>
<sequence length="364" mass="41670">MPNPPPHVDFLPNGARANNDQKMYLLSFMERNKAFSQGKCYARMNDVEYEKTWKDLSTALNNFPGAAQKSCSKWMKYWIDQKVGVTGRAQSVNQANRDTRRGPPTEFLSQYDQRVVNCMGGWERVVGLSSTKDPLEEFVDFSLDFMYLDEESTITKSKSPLKSITLSSGLQFKTTPKVLAKIQHQIQDILQKDVYLDCEIASSSSNLYNINLSPDCVLCMTNADLNELIEICDEDHKDKVNIDTSSDEENEEKKTDKTNDNKSRSANEKRESEKTNDSSTNAESHKNEDKEDKEHNNKKENKDKKNQKRRKNAENSGSESDEKAKSKRKRQRKTKNPESSKDDDEVMMILSSLSFNIKILSLKN</sequence>
<gene>
    <name evidence="2" type="ORF">KUF71_012522</name>
</gene>
<evidence type="ECO:0000313" key="2">
    <source>
        <dbReference type="EMBL" id="KAK3924500.1"/>
    </source>
</evidence>
<evidence type="ECO:0000256" key="1">
    <source>
        <dbReference type="SAM" id="MobiDB-lite"/>
    </source>
</evidence>
<proteinExistence type="predicted"/>
<reference evidence="2" key="1">
    <citation type="submission" date="2021-07" db="EMBL/GenBank/DDBJ databases">
        <authorList>
            <person name="Catto M.A."/>
            <person name="Jacobson A."/>
            <person name="Kennedy G."/>
            <person name="Labadie P."/>
            <person name="Hunt B.G."/>
            <person name="Srinivasan R."/>
        </authorList>
    </citation>
    <scope>NUCLEOTIDE SEQUENCE</scope>
    <source>
        <strain evidence="2">PL_HMW_Pooled</strain>
        <tissue evidence="2">Head</tissue>
    </source>
</reference>
<organism evidence="2 3">
    <name type="scientific">Frankliniella fusca</name>
    <dbReference type="NCBI Taxonomy" id="407009"/>
    <lineage>
        <taxon>Eukaryota</taxon>
        <taxon>Metazoa</taxon>
        <taxon>Ecdysozoa</taxon>
        <taxon>Arthropoda</taxon>
        <taxon>Hexapoda</taxon>
        <taxon>Insecta</taxon>
        <taxon>Pterygota</taxon>
        <taxon>Neoptera</taxon>
        <taxon>Paraneoptera</taxon>
        <taxon>Thysanoptera</taxon>
        <taxon>Terebrantia</taxon>
        <taxon>Thripoidea</taxon>
        <taxon>Thripidae</taxon>
        <taxon>Frankliniella</taxon>
    </lineage>
</organism>
<name>A0AAE1LM50_9NEOP</name>
<dbReference type="AlphaFoldDB" id="A0AAE1LM50"/>
<feature type="compositionally biased region" description="Basic and acidic residues" evidence="1">
    <location>
        <begin position="283"/>
        <end position="304"/>
    </location>
</feature>
<keyword evidence="3" id="KW-1185">Reference proteome</keyword>
<feature type="compositionally biased region" description="Basic and acidic residues" evidence="1">
    <location>
        <begin position="251"/>
        <end position="276"/>
    </location>
</feature>
<dbReference type="Proteomes" id="UP001219518">
    <property type="component" value="Unassembled WGS sequence"/>
</dbReference>
<protein>
    <submittedName>
        <fullName evidence="2">Halomucin</fullName>
    </submittedName>
</protein>